<dbReference type="KEGG" id="aac:Aaci_2409"/>
<reference evidence="2" key="1">
    <citation type="submission" date="2009-09" db="EMBL/GenBank/DDBJ databases">
        <title>The complete chromosome of Alicyclobacillus acidocaldarius subsp. acidocaldarius DSM 446.</title>
        <authorList>
            <consortium name="US DOE Joint Genome Institute (JGI-PGF)"/>
            <person name="Lucas S."/>
            <person name="Copeland A."/>
            <person name="Lapidus A."/>
            <person name="Glavina del Rio T."/>
            <person name="Dalin E."/>
            <person name="Tice H."/>
            <person name="Bruce D."/>
            <person name="Goodwin L."/>
            <person name="Pitluck S."/>
            <person name="Kyrpides N."/>
            <person name="Mavromatis K."/>
            <person name="Ivanova N."/>
            <person name="Ovchinnikova G."/>
            <person name="Chertkov O."/>
            <person name="Sims D."/>
            <person name="Brettin T."/>
            <person name="Detter J.C."/>
            <person name="Han C."/>
            <person name="Larimer F."/>
            <person name="Land M."/>
            <person name="Hauser L."/>
            <person name="Markowitz V."/>
            <person name="Cheng J.-F."/>
            <person name="Hugenholtz P."/>
            <person name="Woyke T."/>
            <person name="Wu D."/>
            <person name="Pukall R."/>
            <person name="Klenk H.-P."/>
            <person name="Eisen J.A."/>
        </authorList>
    </citation>
    <scope>NUCLEOTIDE SEQUENCE [LARGE SCALE GENOMIC DNA]</scope>
    <source>
        <strain evidence="2">ATCC 27009 / DSM 446 / BCRC 14685 / JCM 5260 / KCTC 1825 / NBRC 15652 / NCIMB 11725 / NRRL B-14509 / 104-IA</strain>
    </source>
</reference>
<dbReference type="Proteomes" id="UP000001917">
    <property type="component" value="Chromosome"/>
</dbReference>
<reference evidence="1 2" key="2">
    <citation type="journal article" date="2010" name="Stand. Genomic Sci.">
        <title>Complete genome sequence of Alicyclobacillus acidocaldarius type strain (104-IA).</title>
        <authorList>
            <person name="Mavromatis K."/>
            <person name="Sikorski J."/>
            <person name="Lapidus A."/>
            <person name="Glavina Del Rio T."/>
            <person name="Copeland A."/>
            <person name="Tice H."/>
            <person name="Cheng J.F."/>
            <person name="Lucas S."/>
            <person name="Chen F."/>
            <person name="Nolan M."/>
            <person name="Bruce D."/>
            <person name="Goodwin L."/>
            <person name="Pitluck S."/>
            <person name="Ivanova N."/>
            <person name="Ovchinnikova G."/>
            <person name="Pati A."/>
            <person name="Chen A."/>
            <person name="Palaniappan K."/>
            <person name="Land M."/>
            <person name="Hauser L."/>
            <person name="Chang Y.J."/>
            <person name="Jeffries C.D."/>
            <person name="Chain P."/>
            <person name="Meincke L."/>
            <person name="Sims D."/>
            <person name="Chertkov O."/>
            <person name="Han C."/>
            <person name="Brettin T."/>
            <person name="Detter J.C."/>
            <person name="Wahrenburg C."/>
            <person name="Rohde M."/>
            <person name="Pukall R."/>
            <person name="Goker M."/>
            <person name="Bristow J."/>
            <person name="Eisen J.A."/>
            <person name="Markowitz V."/>
            <person name="Hugenholtz P."/>
            <person name="Klenk H.P."/>
            <person name="Kyrpides N.C."/>
        </authorList>
    </citation>
    <scope>NUCLEOTIDE SEQUENCE [LARGE SCALE GENOMIC DNA]</scope>
    <source>
        <strain evidence="2">ATCC 27009 / DSM 446 / BCRC 14685 / JCM 5260 / KCTC 1825 / NBRC 15652 / NCIMB 11725 / NRRL B-14509 / 104-IA</strain>
    </source>
</reference>
<sequence length="37" mass="4134">MSPMGQSHAVIRQIMEGGWRRKLTEDLPRAVLGPSPM</sequence>
<keyword evidence="2" id="KW-1185">Reference proteome</keyword>
<proteinExistence type="predicted"/>
<name>C8WSD1_ALIAD</name>
<organism evidence="1 2">
    <name type="scientific">Alicyclobacillus acidocaldarius subsp. acidocaldarius (strain ATCC 27009 / DSM 446 / BCRC 14685 / JCM 5260 / KCTC 1825 / NBRC 15652 / NCIMB 11725 / NRRL B-14509 / 104-IA)</name>
    <name type="common">Bacillus acidocaldarius</name>
    <dbReference type="NCBI Taxonomy" id="521098"/>
    <lineage>
        <taxon>Bacteria</taxon>
        <taxon>Bacillati</taxon>
        <taxon>Bacillota</taxon>
        <taxon>Bacilli</taxon>
        <taxon>Bacillales</taxon>
        <taxon>Alicyclobacillaceae</taxon>
        <taxon>Alicyclobacillus</taxon>
    </lineage>
</organism>
<evidence type="ECO:0000313" key="1">
    <source>
        <dbReference type="EMBL" id="ACV59416.1"/>
    </source>
</evidence>
<evidence type="ECO:0000313" key="2">
    <source>
        <dbReference type="Proteomes" id="UP000001917"/>
    </source>
</evidence>
<dbReference type="EMBL" id="CP001727">
    <property type="protein sequence ID" value="ACV59416.1"/>
    <property type="molecule type" value="Genomic_DNA"/>
</dbReference>
<gene>
    <name evidence="1" type="ordered locus">Aaci_2409</name>
</gene>
<dbReference type="AlphaFoldDB" id="C8WSD1"/>
<protein>
    <submittedName>
        <fullName evidence="1">Uncharacterized protein</fullName>
    </submittedName>
</protein>
<accession>C8WSD1</accession>
<dbReference type="HOGENOM" id="CLU_3339197_0_0_9"/>